<keyword evidence="1" id="KW-0472">Membrane</keyword>
<dbReference type="EMBL" id="KI536312">
    <property type="protein sequence ID" value="ESR60041.1"/>
    <property type="molecule type" value="Genomic_DNA"/>
</dbReference>
<dbReference type="Gramene" id="ESR60041">
    <property type="protein sequence ID" value="ESR60041"/>
    <property type="gene ID" value="CICLE_v10017260mg"/>
</dbReference>
<evidence type="ECO:0000313" key="2">
    <source>
        <dbReference type="EMBL" id="ESR60041.1"/>
    </source>
</evidence>
<evidence type="ECO:0000313" key="3">
    <source>
        <dbReference type="Proteomes" id="UP000030687"/>
    </source>
</evidence>
<gene>
    <name evidence="2" type="ORF">CICLE_v10017260mg</name>
</gene>
<feature type="transmembrane region" description="Helical" evidence="1">
    <location>
        <begin position="20"/>
        <end position="41"/>
    </location>
</feature>
<organism evidence="2 3">
    <name type="scientific">Citrus clementina</name>
    <name type="common">Clementine</name>
    <name type="synonym">Citrus deliciosa x Citrus sinensis</name>
    <dbReference type="NCBI Taxonomy" id="85681"/>
    <lineage>
        <taxon>Eukaryota</taxon>
        <taxon>Viridiplantae</taxon>
        <taxon>Streptophyta</taxon>
        <taxon>Embryophyta</taxon>
        <taxon>Tracheophyta</taxon>
        <taxon>Spermatophyta</taxon>
        <taxon>Magnoliopsida</taxon>
        <taxon>eudicotyledons</taxon>
        <taxon>Gunneridae</taxon>
        <taxon>Pentapetalae</taxon>
        <taxon>rosids</taxon>
        <taxon>malvids</taxon>
        <taxon>Sapindales</taxon>
        <taxon>Rutaceae</taxon>
        <taxon>Aurantioideae</taxon>
        <taxon>Citrus</taxon>
    </lineage>
</organism>
<protein>
    <submittedName>
        <fullName evidence="2">Uncharacterized protein</fullName>
    </submittedName>
</protein>
<evidence type="ECO:0000256" key="1">
    <source>
        <dbReference type="SAM" id="Phobius"/>
    </source>
</evidence>
<dbReference type="OrthoDB" id="1751003at2759"/>
<sequence>MARELLVLAAAAHAESNFGGIFSLCMVVASFSMISMVIFACGDDGSPKKNRTSGGFVGGGAGLGGLGGAGGGGCGGGGGGCGGGGCGGGGGGCGGGGCGGGGGGGGGC</sequence>
<dbReference type="eggNOG" id="ENOG502S5NK">
    <property type="taxonomic scope" value="Eukaryota"/>
</dbReference>
<name>V4UCP2_CITCL</name>
<dbReference type="Proteomes" id="UP000030687">
    <property type="component" value="Unassembled WGS sequence"/>
</dbReference>
<proteinExistence type="predicted"/>
<reference evidence="2 3" key="1">
    <citation type="submission" date="2013-10" db="EMBL/GenBank/DDBJ databases">
        <authorList>
            <consortium name="International Citrus Genome Consortium"/>
            <person name="Jenkins J."/>
            <person name="Schmutz J."/>
            <person name="Prochnik S."/>
            <person name="Rokhsar D."/>
            <person name="Gmitter F."/>
            <person name="Ollitrault P."/>
            <person name="Machado M."/>
            <person name="Talon M."/>
            <person name="Wincker P."/>
            <person name="Jaillon O."/>
            <person name="Morgante M."/>
        </authorList>
    </citation>
    <scope>NUCLEOTIDE SEQUENCE</scope>
    <source>
        <strain evidence="3">cv. Clemenules</strain>
    </source>
</reference>
<accession>V4UCP2</accession>
<dbReference type="InParanoid" id="V4UCP2"/>
<keyword evidence="1" id="KW-1133">Transmembrane helix</keyword>
<dbReference type="KEGG" id="cic:CICLE_v10017260mg"/>
<keyword evidence="1" id="KW-0812">Transmembrane</keyword>
<keyword evidence="3" id="KW-1185">Reference proteome</keyword>
<dbReference type="AlphaFoldDB" id="V4UCP2"/>
<dbReference type="OMA" id="MASNWID"/>